<gene>
    <name evidence="6" type="ORF">SAMN05877753_101542</name>
</gene>
<dbReference type="InterPro" id="IPR016032">
    <property type="entry name" value="Sig_transdc_resp-reg_C-effctor"/>
</dbReference>
<dbReference type="GO" id="GO:0006355">
    <property type="term" value="P:regulation of DNA-templated transcription"/>
    <property type="evidence" value="ECO:0007669"/>
    <property type="project" value="InterPro"/>
</dbReference>
<evidence type="ECO:0000313" key="6">
    <source>
        <dbReference type="EMBL" id="SNX67223.1"/>
    </source>
</evidence>
<dbReference type="SMART" id="SM00421">
    <property type="entry name" value="HTH_LUXR"/>
    <property type="match status" value="1"/>
</dbReference>
<evidence type="ECO:0000256" key="3">
    <source>
        <dbReference type="ARBA" id="ARBA00023125"/>
    </source>
</evidence>
<evidence type="ECO:0000256" key="1">
    <source>
        <dbReference type="ARBA" id="ARBA00022490"/>
    </source>
</evidence>
<dbReference type="SUPFAM" id="SSF52172">
    <property type="entry name" value="CheY-like"/>
    <property type="match status" value="1"/>
</dbReference>
<organism evidence="6 7">
    <name type="scientific">Bacillus oleivorans</name>
    <dbReference type="NCBI Taxonomy" id="1448271"/>
    <lineage>
        <taxon>Bacteria</taxon>
        <taxon>Bacillati</taxon>
        <taxon>Bacillota</taxon>
        <taxon>Bacilli</taxon>
        <taxon>Bacillales</taxon>
        <taxon>Bacillaceae</taxon>
        <taxon>Bacillus</taxon>
    </lineage>
</organism>
<proteinExistence type="predicted"/>
<keyword evidence="1" id="KW-0963">Cytoplasm</keyword>
<protein>
    <submittedName>
        <fullName evidence="6">Two-component system response regulator DegU</fullName>
    </submittedName>
</protein>
<dbReference type="InterPro" id="IPR000792">
    <property type="entry name" value="Tscrpt_reg_LuxR_C"/>
</dbReference>
<sequence>MLKEPCLKRSWLISILEKHFSGYSISAYSSTKEKELYKNVADLIIVDLDTDVDHFQLVDFYQRNDKKIIVETSNVNHVDLLEWFKKGLNGYFYKDMEVQDAFKAVTAVLNGKTYVHPELATVLLEDYVKIRTEKVSRPEGLLTKREWGILELMAKGYCNQEIGEILHISERTVKNHVSSILAKLQVPNRTKAVLLAQQMRWISI</sequence>
<keyword evidence="3" id="KW-0238">DNA-binding</keyword>
<dbReference type="Proteomes" id="UP000219546">
    <property type="component" value="Unassembled WGS sequence"/>
</dbReference>
<dbReference type="GO" id="GO:0003677">
    <property type="term" value="F:DNA binding"/>
    <property type="evidence" value="ECO:0007669"/>
    <property type="project" value="UniProtKB-KW"/>
</dbReference>
<dbReference type="AlphaFoldDB" id="A0A285CJQ0"/>
<dbReference type="EMBL" id="OAOP01000001">
    <property type="protein sequence ID" value="SNX67223.1"/>
    <property type="molecule type" value="Genomic_DNA"/>
</dbReference>
<evidence type="ECO:0000259" key="5">
    <source>
        <dbReference type="PROSITE" id="PS50043"/>
    </source>
</evidence>
<dbReference type="PANTHER" id="PTHR43214:SF39">
    <property type="entry name" value="TRANSCRIPTIONAL REGULATORY PROTEIN DEGU"/>
    <property type="match status" value="1"/>
</dbReference>
<keyword evidence="4" id="KW-0804">Transcription</keyword>
<dbReference type="InterPro" id="IPR011006">
    <property type="entry name" value="CheY-like_superfamily"/>
</dbReference>
<dbReference type="Gene3D" id="1.10.10.10">
    <property type="entry name" value="Winged helix-like DNA-binding domain superfamily/Winged helix DNA-binding domain"/>
    <property type="match status" value="1"/>
</dbReference>
<evidence type="ECO:0000256" key="4">
    <source>
        <dbReference type="ARBA" id="ARBA00023163"/>
    </source>
</evidence>
<dbReference type="Gene3D" id="3.40.50.2300">
    <property type="match status" value="1"/>
</dbReference>
<feature type="domain" description="HTH luxR-type" evidence="5">
    <location>
        <begin position="135"/>
        <end position="200"/>
    </location>
</feature>
<keyword evidence="2" id="KW-0805">Transcription regulation</keyword>
<dbReference type="InterPro" id="IPR039420">
    <property type="entry name" value="WalR-like"/>
</dbReference>
<dbReference type="SUPFAM" id="SSF46894">
    <property type="entry name" value="C-terminal effector domain of the bipartite response regulators"/>
    <property type="match status" value="1"/>
</dbReference>
<dbReference type="PRINTS" id="PR00038">
    <property type="entry name" value="HTHLUXR"/>
</dbReference>
<dbReference type="PROSITE" id="PS00622">
    <property type="entry name" value="HTH_LUXR_1"/>
    <property type="match status" value="1"/>
</dbReference>
<evidence type="ECO:0000313" key="7">
    <source>
        <dbReference type="Proteomes" id="UP000219546"/>
    </source>
</evidence>
<accession>A0A285CJQ0</accession>
<dbReference type="PROSITE" id="PS50043">
    <property type="entry name" value="HTH_LUXR_2"/>
    <property type="match status" value="1"/>
</dbReference>
<evidence type="ECO:0000256" key="2">
    <source>
        <dbReference type="ARBA" id="ARBA00023015"/>
    </source>
</evidence>
<keyword evidence="7" id="KW-1185">Reference proteome</keyword>
<name>A0A285CJQ0_9BACI</name>
<dbReference type="CDD" id="cd06170">
    <property type="entry name" value="LuxR_C_like"/>
    <property type="match status" value="1"/>
</dbReference>
<dbReference type="PANTHER" id="PTHR43214">
    <property type="entry name" value="TWO-COMPONENT RESPONSE REGULATOR"/>
    <property type="match status" value="1"/>
</dbReference>
<reference evidence="6 7" key="1">
    <citation type="submission" date="2017-08" db="EMBL/GenBank/DDBJ databases">
        <authorList>
            <person name="de Groot N.N."/>
        </authorList>
    </citation>
    <scope>NUCLEOTIDE SEQUENCE [LARGE SCALE GENOMIC DNA]</scope>
    <source>
        <strain evidence="6 7">JC228</strain>
    </source>
</reference>
<dbReference type="InterPro" id="IPR036388">
    <property type="entry name" value="WH-like_DNA-bd_sf"/>
</dbReference>
<dbReference type="Pfam" id="PF00196">
    <property type="entry name" value="GerE"/>
    <property type="match status" value="1"/>
</dbReference>